<protein>
    <submittedName>
        <fullName evidence="2">Uncharacterized protein</fullName>
    </submittedName>
</protein>
<dbReference type="AlphaFoldDB" id="A0A0L0DEU8"/>
<evidence type="ECO:0000313" key="3">
    <source>
        <dbReference type="Proteomes" id="UP000054408"/>
    </source>
</evidence>
<name>A0A0L0DEU8_THETB</name>
<evidence type="ECO:0000256" key="1">
    <source>
        <dbReference type="SAM" id="Phobius"/>
    </source>
</evidence>
<keyword evidence="1" id="KW-1133">Transmembrane helix</keyword>
<proteinExistence type="predicted"/>
<accession>A0A0L0DEU8</accession>
<dbReference type="GeneID" id="25560607"/>
<dbReference type="EMBL" id="GL349435">
    <property type="protein sequence ID" value="KNC50666.1"/>
    <property type="molecule type" value="Genomic_DNA"/>
</dbReference>
<keyword evidence="1" id="KW-0472">Membrane</keyword>
<feature type="transmembrane region" description="Helical" evidence="1">
    <location>
        <begin position="355"/>
        <end position="379"/>
    </location>
</feature>
<keyword evidence="1" id="KW-0812">Transmembrane</keyword>
<sequence>MLGGAGRRPRNGKVLTGETNPISAEMAFLEAKVVNAWVVIRDVDTGATLRRLPEFTFAASEEVSLLATTTQPSMVGDTFNASTVAGFRAEVTSFNTRDYIYDYEREVPFIAFSVLMSYTPLYNAGEAKSGPLERVDCEAFEKQVIFPCDEPALNDFNYVVGRLEGRQPIALRGAQPVPARVAMGETDAEGSAVGTGARPFAWVPTYDADNSMVNDTMVTDGACSDERCGRYTCVASGNCIECTTSIPCGIFDQPGSVSNCDANNGGLLLCKYSPGNITELPAPRSGAPYYDSPCSPVCGLHKVCQAGECVDCTTNADCTLDFTPADGYTSSCSANKCNYVLPSPPAPVKSIRGKVILISSLAVAGVCCIGCVIAAILLYRRYRKNIEADNLMGDELNKEAASGKKSRFTFTGLDETDTKGRNLNDPFA</sequence>
<keyword evidence="3" id="KW-1185">Reference proteome</keyword>
<dbReference type="RefSeq" id="XP_013762546.1">
    <property type="nucleotide sequence ID" value="XM_013907092.1"/>
</dbReference>
<gene>
    <name evidence="2" type="ORF">AMSG_00826</name>
</gene>
<evidence type="ECO:0000313" key="2">
    <source>
        <dbReference type="EMBL" id="KNC50666.1"/>
    </source>
</evidence>
<reference evidence="2 3" key="1">
    <citation type="submission" date="2010-05" db="EMBL/GenBank/DDBJ databases">
        <title>The Genome Sequence of Thecamonas trahens ATCC 50062.</title>
        <authorList>
            <consortium name="The Broad Institute Genome Sequencing Platform"/>
            <person name="Russ C."/>
            <person name="Cuomo C."/>
            <person name="Shea T."/>
            <person name="Young S.K."/>
            <person name="Zeng Q."/>
            <person name="Koehrsen M."/>
            <person name="Haas B."/>
            <person name="Borodovsky M."/>
            <person name="Guigo R."/>
            <person name="Alvarado L."/>
            <person name="Berlin A."/>
            <person name="Bochicchio J."/>
            <person name="Borenstein D."/>
            <person name="Chapman S."/>
            <person name="Chen Z."/>
            <person name="Freedman E."/>
            <person name="Gellesch M."/>
            <person name="Goldberg J."/>
            <person name="Griggs A."/>
            <person name="Gujja S."/>
            <person name="Heilman E."/>
            <person name="Heiman D."/>
            <person name="Hepburn T."/>
            <person name="Howarth C."/>
            <person name="Jen D."/>
            <person name="Larson L."/>
            <person name="Mehta T."/>
            <person name="Park D."/>
            <person name="Pearson M."/>
            <person name="Roberts A."/>
            <person name="Saif S."/>
            <person name="Shenoy N."/>
            <person name="Sisk P."/>
            <person name="Stolte C."/>
            <person name="Sykes S."/>
            <person name="Thomson T."/>
            <person name="Walk T."/>
            <person name="White J."/>
            <person name="Yandava C."/>
            <person name="Burger G."/>
            <person name="Gray M.W."/>
            <person name="Holland P.W.H."/>
            <person name="King N."/>
            <person name="Lang F.B.F."/>
            <person name="Roger A.J."/>
            <person name="Ruiz-Trillo I."/>
            <person name="Lander E."/>
            <person name="Nusbaum C."/>
        </authorList>
    </citation>
    <scope>NUCLEOTIDE SEQUENCE [LARGE SCALE GENOMIC DNA]</scope>
    <source>
        <strain evidence="2 3">ATCC 50062</strain>
    </source>
</reference>
<dbReference type="Proteomes" id="UP000054408">
    <property type="component" value="Unassembled WGS sequence"/>
</dbReference>
<organism evidence="2 3">
    <name type="scientific">Thecamonas trahens ATCC 50062</name>
    <dbReference type="NCBI Taxonomy" id="461836"/>
    <lineage>
        <taxon>Eukaryota</taxon>
        <taxon>Apusozoa</taxon>
        <taxon>Apusomonadida</taxon>
        <taxon>Apusomonadidae</taxon>
        <taxon>Thecamonas</taxon>
    </lineage>
</organism>